<dbReference type="PANTHER" id="PTHR42060">
    <property type="entry name" value="NHL REPEAT-CONTAINING PROTEIN-RELATED"/>
    <property type="match status" value="1"/>
</dbReference>
<evidence type="ECO:0000313" key="1">
    <source>
        <dbReference type="EMBL" id="MEP0948856.1"/>
    </source>
</evidence>
<dbReference type="SUPFAM" id="SSF63829">
    <property type="entry name" value="Calcium-dependent phosphotriesterase"/>
    <property type="match status" value="1"/>
</dbReference>
<reference evidence="1 2" key="1">
    <citation type="submission" date="2022-04" db="EMBL/GenBank/DDBJ databases">
        <title>Positive selection, recombination, and allopatry shape intraspecific diversity of widespread and dominant cyanobacteria.</title>
        <authorList>
            <person name="Wei J."/>
            <person name="Shu W."/>
            <person name="Hu C."/>
        </authorList>
    </citation>
    <scope>NUCLEOTIDE SEQUENCE [LARGE SCALE GENOMIC DNA]</scope>
    <source>
        <strain evidence="1 2">DQ-A4</strain>
    </source>
</reference>
<dbReference type="InterPro" id="IPR011042">
    <property type="entry name" value="6-blade_b-propeller_TolB-like"/>
</dbReference>
<dbReference type="Gene3D" id="2.120.10.30">
    <property type="entry name" value="TolB, C-terminal domain"/>
    <property type="match status" value="1"/>
</dbReference>
<sequence length="301" mass="32503">MALPDLYANTPVELVPAQSLATFPVNTFLENLAIAPNGDIFVTSHEAGEIFRLDTHHNLTQYAKLDGKVTGIVITGSDNLLVNGWTAEGVPFIATLTQGTVESLQTVPDAAFLNGITAIAPDLYLMADSYRGAIWLFELATKAVKIWLEHPLLARSDSSDPFPAANGLKRFGNNLYVSNTQQKLLLRIPLSHNLAPQEPELFVSGTNIDDFAFDTYGNLYGATHVYNSVLRIKPDGQTTVIAQSEQGVTGCTAVAFHGTDLYVVNNGGMFLPPPGGVEPAQIVRLEVGVTGAHPNWKLHHD</sequence>
<dbReference type="RefSeq" id="WP_190694591.1">
    <property type="nucleotide sequence ID" value="NZ_JAMPKX010000009.1"/>
</dbReference>
<organism evidence="1 2">
    <name type="scientific">Leptolyngbya subtilissima DQ-A4</name>
    <dbReference type="NCBI Taxonomy" id="2933933"/>
    <lineage>
        <taxon>Bacteria</taxon>
        <taxon>Bacillati</taxon>
        <taxon>Cyanobacteriota</taxon>
        <taxon>Cyanophyceae</taxon>
        <taxon>Leptolyngbyales</taxon>
        <taxon>Leptolyngbyaceae</taxon>
        <taxon>Leptolyngbya group</taxon>
        <taxon>Leptolyngbya</taxon>
    </lineage>
</organism>
<dbReference type="Proteomes" id="UP001482513">
    <property type="component" value="Unassembled WGS sequence"/>
</dbReference>
<evidence type="ECO:0000313" key="2">
    <source>
        <dbReference type="Proteomes" id="UP001482513"/>
    </source>
</evidence>
<gene>
    <name evidence="1" type="ORF">NC992_18380</name>
</gene>
<dbReference type="EMBL" id="JAMPKX010000009">
    <property type="protein sequence ID" value="MEP0948856.1"/>
    <property type="molecule type" value="Genomic_DNA"/>
</dbReference>
<keyword evidence="2" id="KW-1185">Reference proteome</keyword>
<dbReference type="PANTHER" id="PTHR42060:SF1">
    <property type="entry name" value="NHL REPEAT-CONTAINING PROTEIN"/>
    <property type="match status" value="1"/>
</dbReference>
<name>A0ABV0K8I5_9CYAN</name>
<proteinExistence type="predicted"/>
<protein>
    <submittedName>
        <fullName evidence="1">Gluconolactonase</fullName>
    </submittedName>
</protein>
<accession>A0ABV0K8I5</accession>
<dbReference type="InterPro" id="IPR052998">
    <property type="entry name" value="Hetero-Diels-Alderase-like"/>
</dbReference>
<comment type="caution">
    <text evidence="1">The sequence shown here is derived from an EMBL/GenBank/DDBJ whole genome shotgun (WGS) entry which is preliminary data.</text>
</comment>